<name>A0A135YMI2_9FIRM</name>
<accession>A0A135YMI2</accession>
<feature type="domain" description="YdbS-like PH" evidence="2">
    <location>
        <begin position="74"/>
        <end position="150"/>
    </location>
</feature>
<evidence type="ECO:0000313" key="3">
    <source>
        <dbReference type="EMBL" id="KXI10610.1"/>
    </source>
</evidence>
<keyword evidence="1" id="KW-0812">Transmembrane</keyword>
<evidence type="ECO:0000313" key="5">
    <source>
        <dbReference type="Proteomes" id="UP000070326"/>
    </source>
</evidence>
<reference evidence="3 5" key="1">
    <citation type="submission" date="2016-02" db="EMBL/GenBank/DDBJ databases">
        <authorList>
            <person name="Wen L."/>
            <person name="He K."/>
            <person name="Yang H."/>
        </authorList>
    </citation>
    <scope>NUCLEOTIDE SEQUENCE [LARGE SCALE GENOMIC DNA]</scope>
    <source>
        <strain evidence="3 5">MJR8628A</strain>
    </source>
</reference>
<evidence type="ECO:0000313" key="6">
    <source>
        <dbReference type="Proteomes" id="UP000255101"/>
    </source>
</evidence>
<dbReference type="EMBL" id="UGTB01000004">
    <property type="protein sequence ID" value="SUB61566.1"/>
    <property type="molecule type" value="Genomic_DNA"/>
</dbReference>
<dbReference type="eggNOG" id="COG3402">
    <property type="taxonomic scope" value="Bacteria"/>
</dbReference>
<proteinExistence type="predicted"/>
<sequence length="168" mass="19164">MEQSYKKLNPKAKIAMVLSSIQISLIVALILIVIRTIVHLFEITRPIHRSLDLVFLLILAIPVLKILLSPTIGYKRHAYRISDLSVDKITGIINIERQVVPIRRMQQINIESDWINRLFGLADIHIVTAGGDMVLEYIELEEALEIADNLKNIIHEIALIQAQNKEDE</sequence>
<dbReference type="EMBL" id="LSQZ01000087">
    <property type="protein sequence ID" value="KXI10610.1"/>
    <property type="molecule type" value="Genomic_DNA"/>
</dbReference>
<dbReference type="PANTHER" id="PTHR34473:SF2">
    <property type="entry name" value="UPF0699 TRANSMEMBRANE PROTEIN YDBT"/>
    <property type="match status" value="1"/>
</dbReference>
<organism evidence="3 5">
    <name type="scientific">Peptostreptococcus anaerobius</name>
    <dbReference type="NCBI Taxonomy" id="1261"/>
    <lineage>
        <taxon>Bacteria</taxon>
        <taxon>Bacillati</taxon>
        <taxon>Bacillota</taxon>
        <taxon>Clostridia</taxon>
        <taxon>Peptostreptococcales</taxon>
        <taxon>Peptostreptococcaceae</taxon>
        <taxon>Peptostreptococcus</taxon>
    </lineage>
</organism>
<reference evidence="4 6" key="2">
    <citation type="submission" date="2018-06" db="EMBL/GenBank/DDBJ databases">
        <authorList>
            <consortium name="Pathogen Informatics"/>
            <person name="Doyle S."/>
        </authorList>
    </citation>
    <scope>NUCLEOTIDE SEQUENCE [LARGE SCALE GENOMIC DNA]</scope>
    <source>
        <strain evidence="4 6">NCTC11460</strain>
    </source>
</reference>
<dbReference type="RefSeq" id="WP_002845418.1">
    <property type="nucleotide sequence ID" value="NZ_CAMPYD010000006.1"/>
</dbReference>
<dbReference type="AlphaFoldDB" id="A0A135YMI2"/>
<dbReference type="STRING" id="1261.HMPREF3195_01730"/>
<dbReference type="Pfam" id="PF03703">
    <property type="entry name" value="bPH_2"/>
    <property type="match status" value="1"/>
</dbReference>
<dbReference type="Proteomes" id="UP000070326">
    <property type="component" value="Unassembled WGS sequence"/>
</dbReference>
<keyword evidence="1" id="KW-1133">Transmembrane helix</keyword>
<dbReference type="PANTHER" id="PTHR34473">
    <property type="entry name" value="UPF0699 TRANSMEMBRANE PROTEIN YDBS"/>
    <property type="match status" value="1"/>
</dbReference>
<evidence type="ECO:0000313" key="4">
    <source>
        <dbReference type="EMBL" id="SUB61566.1"/>
    </source>
</evidence>
<dbReference type="Proteomes" id="UP000255101">
    <property type="component" value="Unassembled WGS sequence"/>
</dbReference>
<feature type="transmembrane region" description="Helical" evidence="1">
    <location>
        <begin position="21"/>
        <end position="41"/>
    </location>
</feature>
<keyword evidence="1" id="KW-0472">Membrane</keyword>
<feature type="transmembrane region" description="Helical" evidence="1">
    <location>
        <begin position="53"/>
        <end position="74"/>
    </location>
</feature>
<evidence type="ECO:0000259" key="2">
    <source>
        <dbReference type="Pfam" id="PF03703"/>
    </source>
</evidence>
<protein>
    <submittedName>
        <fullName evidence="4">Bacterial membrane flanked domain</fullName>
    </submittedName>
</protein>
<gene>
    <name evidence="3" type="ORF">HMPREF3195_01730</name>
    <name evidence="4" type="ORF">NCTC11460_01507</name>
</gene>
<evidence type="ECO:0000256" key="1">
    <source>
        <dbReference type="SAM" id="Phobius"/>
    </source>
</evidence>
<dbReference type="InterPro" id="IPR005182">
    <property type="entry name" value="YdbS-like_PH"/>
</dbReference>
<dbReference type="PATRIC" id="fig|1261.5.peg.1735"/>